<evidence type="ECO:0000313" key="1">
    <source>
        <dbReference type="EMBL" id="GFS33768.1"/>
    </source>
</evidence>
<dbReference type="EMBL" id="BJWL01000197">
    <property type="protein sequence ID" value="GFS33768.1"/>
    <property type="molecule type" value="Genomic_DNA"/>
</dbReference>
<accession>A0A7J0DFC4</accession>
<dbReference type="PANTHER" id="PTHR39113">
    <property type="entry name" value="MEMBRANE LIPOPROTEIN-RELATED"/>
    <property type="match status" value="1"/>
</dbReference>
<evidence type="ECO:0000313" key="2">
    <source>
        <dbReference type="Proteomes" id="UP000585474"/>
    </source>
</evidence>
<reference evidence="2" key="1">
    <citation type="submission" date="2019-07" db="EMBL/GenBank/DDBJ databases">
        <title>De Novo Assembly of kiwifruit Actinidia rufa.</title>
        <authorList>
            <person name="Sugita-Konishi S."/>
            <person name="Sato K."/>
            <person name="Mori E."/>
            <person name="Abe Y."/>
            <person name="Kisaki G."/>
            <person name="Hamano K."/>
            <person name="Suezawa K."/>
            <person name="Otani M."/>
            <person name="Fukuda T."/>
            <person name="Manabe T."/>
            <person name="Gomi K."/>
            <person name="Tabuchi M."/>
            <person name="Akimitsu K."/>
            <person name="Kataoka I."/>
        </authorList>
    </citation>
    <scope>NUCLEOTIDE SEQUENCE [LARGE SCALE GENOMIC DNA]</scope>
    <source>
        <strain evidence="2">cv. Fuchu</strain>
    </source>
</reference>
<dbReference type="Proteomes" id="UP000585474">
    <property type="component" value="Unassembled WGS sequence"/>
</dbReference>
<gene>
    <name evidence="1" type="ORF">Acr_00g0030480</name>
</gene>
<name>A0A7J0DFC4_9ERIC</name>
<dbReference type="PANTHER" id="PTHR39113:SF1">
    <property type="entry name" value="MEMBRANE LIPOPROTEIN"/>
    <property type="match status" value="1"/>
</dbReference>
<protein>
    <submittedName>
        <fullName evidence="1">Putative membrane lipoprotein</fullName>
    </submittedName>
</protein>
<sequence length="171" mass="19583">MFLPKSPPLMSEFLSLHPLCSLFGPHNPPQNAPNFTGLRLPLDLSHLNSLLLCGFLFSPHPLLLHNPHLPPPRLLHRPIDRCPGLVHQRKIEPFAAEIGRETRERQSCWVREYEGLEAEREVSAKKRSRRIARVQEESMANAAKIAEVKAKELDEKVKNKYGQWVKTDFEG</sequence>
<keyword evidence="1" id="KW-0449">Lipoprotein</keyword>
<organism evidence="1 2">
    <name type="scientific">Actinidia rufa</name>
    <dbReference type="NCBI Taxonomy" id="165716"/>
    <lineage>
        <taxon>Eukaryota</taxon>
        <taxon>Viridiplantae</taxon>
        <taxon>Streptophyta</taxon>
        <taxon>Embryophyta</taxon>
        <taxon>Tracheophyta</taxon>
        <taxon>Spermatophyta</taxon>
        <taxon>Magnoliopsida</taxon>
        <taxon>eudicotyledons</taxon>
        <taxon>Gunneridae</taxon>
        <taxon>Pentapetalae</taxon>
        <taxon>asterids</taxon>
        <taxon>Ericales</taxon>
        <taxon>Actinidiaceae</taxon>
        <taxon>Actinidia</taxon>
    </lineage>
</organism>
<proteinExistence type="predicted"/>
<dbReference type="AlphaFoldDB" id="A0A7J0DFC4"/>
<comment type="caution">
    <text evidence="1">The sequence shown here is derived from an EMBL/GenBank/DDBJ whole genome shotgun (WGS) entry which is preliminary data.</text>
</comment>
<keyword evidence="2" id="KW-1185">Reference proteome</keyword>
<dbReference type="OrthoDB" id="2017304at2759"/>